<dbReference type="Gene3D" id="3.90.1150.10">
    <property type="entry name" value="Aspartate Aminotransferase, domain 1"/>
    <property type="match status" value="1"/>
</dbReference>
<dbReference type="InterPro" id="IPR015422">
    <property type="entry name" value="PyrdxlP-dep_Trfase_small"/>
</dbReference>
<dbReference type="PANTHER" id="PTHR42790:SF19">
    <property type="entry name" value="KYNURENINE_ALPHA-AMINOADIPATE AMINOTRANSFERASE, MITOCHONDRIAL"/>
    <property type="match status" value="1"/>
</dbReference>
<dbReference type="CDD" id="cd00609">
    <property type="entry name" value="AAT_like"/>
    <property type="match status" value="1"/>
</dbReference>
<proteinExistence type="inferred from homology"/>
<dbReference type="GO" id="GO:0030170">
    <property type="term" value="F:pyridoxal phosphate binding"/>
    <property type="evidence" value="ECO:0007669"/>
    <property type="project" value="InterPro"/>
</dbReference>
<dbReference type="PANTHER" id="PTHR42790">
    <property type="entry name" value="AMINOTRANSFERASE"/>
    <property type="match status" value="1"/>
</dbReference>
<evidence type="ECO:0000256" key="4">
    <source>
        <dbReference type="ARBA" id="ARBA00022576"/>
    </source>
</evidence>
<keyword evidence="9" id="KW-1185">Reference proteome</keyword>
<dbReference type="InterPro" id="IPR015421">
    <property type="entry name" value="PyrdxlP-dep_Trfase_major"/>
</dbReference>
<dbReference type="InterPro" id="IPR004839">
    <property type="entry name" value="Aminotransferase_I/II_large"/>
</dbReference>
<comment type="similarity">
    <text evidence="2">Belongs to the class-I pyridoxal-phosphate-dependent aminotransferase family.</text>
</comment>
<accession>A0A2G9C6X5</accession>
<evidence type="ECO:0000256" key="2">
    <source>
        <dbReference type="ARBA" id="ARBA00007441"/>
    </source>
</evidence>
<dbReference type="OrthoDB" id="9804020at2"/>
<dbReference type="RefSeq" id="WP_099862567.1">
    <property type="nucleotide sequence ID" value="NZ_PEOG01000043.1"/>
</dbReference>
<dbReference type="EMBL" id="PEOG01000043">
    <property type="protein sequence ID" value="PIM52178.1"/>
    <property type="molecule type" value="Genomic_DNA"/>
</dbReference>
<organism evidence="8 9">
    <name type="scientific">Roseateles chitinivorans</name>
    <dbReference type="NCBI Taxonomy" id="2917965"/>
    <lineage>
        <taxon>Bacteria</taxon>
        <taxon>Pseudomonadati</taxon>
        <taxon>Pseudomonadota</taxon>
        <taxon>Betaproteobacteria</taxon>
        <taxon>Burkholderiales</taxon>
        <taxon>Sphaerotilaceae</taxon>
        <taxon>Roseateles</taxon>
    </lineage>
</organism>
<sequence length="404" mass="43571">MNRSPWTQARRAARMNPSIIREILKVTEKPGVLSMAGGLPSADTFPVEAIKAACDRVLTHNAREALQYAASEGFAPLREWVAAKVEGLGMRVSPDQVLITSGSQQGLDLVGKLLCDAGAPVAVETPTYLGALQAFTPYEPIFASLASDDEGPLPSAIEALPHDAPGTRFAYLLPNYQNPTGRVMSAQRREAVVAAARKAGVPVVEDNPYGDLWFDQAPPAALSSLWPEGSIYLGSFSKVLTPGFRLGYIVAPSEVYPKLLQAKQAADLHTPGFNQRVVHEVIKGGFLDEHVPKIRARYKANRDAMAKALAQSLPPGCEWQSPEGGMFFWIRLPEGLDAMTLLPRAVDAGIAYVPGAAFYAHQPDPRTLRLSFVTLTPELIAEGVDKLGRMLHEALALTTAETTP</sequence>
<dbReference type="Proteomes" id="UP000231501">
    <property type="component" value="Unassembled WGS sequence"/>
</dbReference>
<keyword evidence="4 8" id="KW-0032">Aminotransferase</keyword>
<dbReference type="InterPro" id="IPR050859">
    <property type="entry name" value="Class-I_PLP-dep_aminotransf"/>
</dbReference>
<reference evidence="8 9" key="1">
    <citation type="submission" date="2017-11" db="EMBL/GenBank/DDBJ databases">
        <title>Draft genome sequence of Mitsuaria sp. HWN-4.</title>
        <authorList>
            <person name="Gundlapally S.R."/>
        </authorList>
    </citation>
    <scope>NUCLEOTIDE SEQUENCE [LARGE SCALE GENOMIC DNA]</scope>
    <source>
        <strain evidence="8 9">HWN-4</strain>
    </source>
</reference>
<evidence type="ECO:0000256" key="3">
    <source>
        <dbReference type="ARBA" id="ARBA00011738"/>
    </source>
</evidence>
<comment type="cofactor">
    <cofactor evidence="1">
        <name>pyridoxal 5'-phosphate</name>
        <dbReference type="ChEBI" id="CHEBI:597326"/>
    </cofactor>
</comment>
<dbReference type="GO" id="GO:0008483">
    <property type="term" value="F:transaminase activity"/>
    <property type="evidence" value="ECO:0007669"/>
    <property type="project" value="UniProtKB-KW"/>
</dbReference>
<dbReference type="Pfam" id="PF00155">
    <property type="entry name" value="Aminotran_1_2"/>
    <property type="match status" value="1"/>
</dbReference>
<evidence type="ECO:0000256" key="1">
    <source>
        <dbReference type="ARBA" id="ARBA00001933"/>
    </source>
</evidence>
<evidence type="ECO:0000256" key="6">
    <source>
        <dbReference type="ARBA" id="ARBA00022898"/>
    </source>
</evidence>
<name>A0A2G9C6X5_9BURK</name>
<dbReference type="Gene3D" id="3.40.640.10">
    <property type="entry name" value="Type I PLP-dependent aspartate aminotransferase-like (Major domain)"/>
    <property type="match status" value="1"/>
</dbReference>
<dbReference type="SUPFAM" id="SSF53383">
    <property type="entry name" value="PLP-dependent transferases"/>
    <property type="match status" value="1"/>
</dbReference>
<dbReference type="FunFam" id="3.40.640.10:FF:000053">
    <property type="entry name" value="Aminotransferase, class I"/>
    <property type="match status" value="1"/>
</dbReference>
<dbReference type="InterPro" id="IPR015424">
    <property type="entry name" value="PyrdxlP-dep_Trfase"/>
</dbReference>
<dbReference type="AlphaFoldDB" id="A0A2G9C6X5"/>
<comment type="caution">
    <text evidence="8">The sequence shown here is derived from an EMBL/GenBank/DDBJ whole genome shotgun (WGS) entry which is preliminary data.</text>
</comment>
<keyword evidence="6" id="KW-0663">Pyridoxal phosphate</keyword>
<evidence type="ECO:0000313" key="8">
    <source>
        <dbReference type="EMBL" id="PIM52178.1"/>
    </source>
</evidence>
<protein>
    <submittedName>
        <fullName evidence="8">2-aminoadipate aminotransferase</fullName>
    </submittedName>
</protein>
<evidence type="ECO:0000259" key="7">
    <source>
        <dbReference type="Pfam" id="PF00155"/>
    </source>
</evidence>
<evidence type="ECO:0000256" key="5">
    <source>
        <dbReference type="ARBA" id="ARBA00022679"/>
    </source>
</evidence>
<gene>
    <name evidence="8" type="ORF">CS062_15770</name>
</gene>
<dbReference type="GO" id="GO:1901605">
    <property type="term" value="P:alpha-amino acid metabolic process"/>
    <property type="evidence" value="ECO:0007669"/>
    <property type="project" value="TreeGrafter"/>
</dbReference>
<comment type="subunit">
    <text evidence="3">Homodimer.</text>
</comment>
<keyword evidence="5 8" id="KW-0808">Transferase</keyword>
<feature type="domain" description="Aminotransferase class I/classII large" evidence="7">
    <location>
        <begin position="44"/>
        <end position="387"/>
    </location>
</feature>
<evidence type="ECO:0000313" key="9">
    <source>
        <dbReference type="Proteomes" id="UP000231501"/>
    </source>
</evidence>